<dbReference type="EMBL" id="JACSIT010000141">
    <property type="protein sequence ID" value="MBC6995703.1"/>
    <property type="molecule type" value="Genomic_DNA"/>
</dbReference>
<accession>A0A923PQP8</accession>
<evidence type="ECO:0000313" key="2">
    <source>
        <dbReference type="Proteomes" id="UP000650081"/>
    </source>
</evidence>
<dbReference type="Proteomes" id="UP000650081">
    <property type="component" value="Unassembled WGS sequence"/>
</dbReference>
<gene>
    <name evidence="1" type="ORF">H9S92_16170</name>
</gene>
<organism evidence="1 2">
    <name type="scientific">Neolewinella lacunae</name>
    <dbReference type="NCBI Taxonomy" id="1517758"/>
    <lineage>
        <taxon>Bacteria</taxon>
        <taxon>Pseudomonadati</taxon>
        <taxon>Bacteroidota</taxon>
        <taxon>Saprospiria</taxon>
        <taxon>Saprospirales</taxon>
        <taxon>Lewinellaceae</taxon>
        <taxon>Neolewinella</taxon>
    </lineage>
</organism>
<protein>
    <submittedName>
        <fullName evidence="1">Uncharacterized protein</fullName>
    </submittedName>
</protein>
<dbReference type="AlphaFoldDB" id="A0A923PQP8"/>
<evidence type="ECO:0000313" key="1">
    <source>
        <dbReference type="EMBL" id="MBC6995703.1"/>
    </source>
</evidence>
<sequence length="93" mass="10502">MTIYRIKLLDAEALAILQSLDKVGLIQVLEKEEVETEDTPDAATLEKRVLARLDALEIPPPSEEELEDLFAEMKEQRIKEADARRQVAKLGAE</sequence>
<keyword evidence="2" id="KW-1185">Reference proteome</keyword>
<reference evidence="1" key="1">
    <citation type="submission" date="2020-08" db="EMBL/GenBank/DDBJ databases">
        <title>Lewinella bacteria from marine environments.</title>
        <authorList>
            <person name="Zhong Y."/>
        </authorList>
    </citation>
    <scope>NUCLEOTIDE SEQUENCE</scope>
    <source>
        <strain evidence="1">KCTC 42187</strain>
    </source>
</reference>
<name>A0A923PQP8_9BACT</name>
<proteinExistence type="predicted"/>
<comment type="caution">
    <text evidence="1">The sequence shown here is derived from an EMBL/GenBank/DDBJ whole genome shotgun (WGS) entry which is preliminary data.</text>
</comment>
<dbReference type="RefSeq" id="WP_187467729.1">
    <property type="nucleotide sequence ID" value="NZ_JACSIT010000141.1"/>
</dbReference>